<dbReference type="AlphaFoldDB" id="A0A371NAS6"/>
<dbReference type="Gene3D" id="1.10.575.10">
    <property type="entry name" value="P1 Nuclease"/>
    <property type="match status" value="1"/>
</dbReference>
<proteinExistence type="predicted"/>
<sequence length="188" mass="21268">MRTILIILILVLSAMQVQGASAWSVKNHHDIAEKVYSEMPEDVRNRMSLDEMKNGADDPDTVFLDFKYHVYPYNLEKANFWLNQGKISYDAGNYRYASYCYGVASHYISDGICGPHTSSGSSRYLHTLYEIRAILLEPHMVAVDGDQSLEAESLWRAWVIDGDDSHISEAIDLACSVSYQQIMTSIES</sequence>
<evidence type="ECO:0000259" key="1">
    <source>
        <dbReference type="Pfam" id="PF00882"/>
    </source>
</evidence>
<dbReference type="InterPro" id="IPR008947">
    <property type="entry name" value="PLipase_C/P1_nuclease_dom_sf"/>
</dbReference>
<dbReference type="SUPFAM" id="SSF48537">
    <property type="entry name" value="Phospholipase C/P1 nuclease"/>
    <property type="match status" value="1"/>
</dbReference>
<evidence type="ECO:0000313" key="2">
    <source>
        <dbReference type="EMBL" id="REE25260.1"/>
    </source>
</evidence>
<dbReference type="EMBL" id="QREL01000003">
    <property type="protein sequence ID" value="REE25260.1"/>
    <property type="molecule type" value="Genomic_DNA"/>
</dbReference>
<gene>
    <name evidence="2" type="ORF">C7452_1610</name>
</gene>
<dbReference type="GO" id="GO:0016788">
    <property type="term" value="F:hydrolase activity, acting on ester bonds"/>
    <property type="evidence" value="ECO:0007669"/>
    <property type="project" value="InterPro"/>
</dbReference>
<evidence type="ECO:0000313" key="3">
    <source>
        <dbReference type="Proteomes" id="UP000256864"/>
    </source>
</evidence>
<dbReference type="Pfam" id="PF00882">
    <property type="entry name" value="Zn_dep_PLPC"/>
    <property type="match status" value="1"/>
</dbReference>
<accession>A0A371NAS6</accession>
<dbReference type="Proteomes" id="UP000256864">
    <property type="component" value="Unassembled WGS sequence"/>
</dbReference>
<reference evidence="2 3" key="1">
    <citation type="submission" date="2018-07" db="EMBL/GenBank/DDBJ databases">
        <title>Genomic Encyclopedia of Type Strains, Phase IV (KMG-IV): sequencing the most valuable type-strain genomes for metagenomic binning, comparative biology and taxonomic classification.</title>
        <authorList>
            <person name="Goeker M."/>
        </authorList>
    </citation>
    <scope>NUCLEOTIDE SEQUENCE [LARGE SCALE GENOMIC DNA]</scope>
    <source>
        <strain evidence="2 3">DSM 7466</strain>
    </source>
</reference>
<feature type="domain" description="Phospholipase C/D" evidence="1">
    <location>
        <begin position="28"/>
        <end position="160"/>
    </location>
</feature>
<keyword evidence="3" id="KW-1185">Reference proteome</keyword>
<name>A0A371NAS6_9EURY</name>
<dbReference type="InterPro" id="IPR029002">
    <property type="entry name" value="PLPC/GPLD1"/>
</dbReference>
<comment type="caution">
    <text evidence="2">The sequence shown here is derived from an EMBL/GenBank/DDBJ whole genome shotgun (WGS) entry which is preliminary data.</text>
</comment>
<protein>
    <submittedName>
        <fullName evidence="2">Zinc dependent phospholipase C</fullName>
    </submittedName>
</protein>
<organism evidence="2 3">
    <name type="scientific">Methanothermobacter defluvii</name>
    <dbReference type="NCBI Taxonomy" id="49339"/>
    <lineage>
        <taxon>Archaea</taxon>
        <taxon>Methanobacteriati</taxon>
        <taxon>Methanobacteriota</taxon>
        <taxon>Methanomada group</taxon>
        <taxon>Methanobacteria</taxon>
        <taxon>Methanobacteriales</taxon>
        <taxon>Methanobacteriaceae</taxon>
        <taxon>Methanothermobacter</taxon>
    </lineage>
</organism>